<proteinExistence type="predicted"/>
<organism evidence="1 2">
    <name type="scientific">Clunio marinus</name>
    <dbReference type="NCBI Taxonomy" id="568069"/>
    <lineage>
        <taxon>Eukaryota</taxon>
        <taxon>Metazoa</taxon>
        <taxon>Ecdysozoa</taxon>
        <taxon>Arthropoda</taxon>
        <taxon>Hexapoda</taxon>
        <taxon>Insecta</taxon>
        <taxon>Pterygota</taxon>
        <taxon>Neoptera</taxon>
        <taxon>Endopterygota</taxon>
        <taxon>Diptera</taxon>
        <taxon>Nematocera</taxon>
        <taxon>Chironomoidea</taxon>
        <taxon>Chironomidae</taxon>
        <taxon>Clunio</taxon>
    </lineage>
</organism>
<dbReference type="Proteomes" id="UP000183832">
    <property type="component" value="Unassembled WGS sequence"/>
</dbReference>
<protein>
    <submittedName>
        <fullName evidence="1">CLUMA_CG007347, isoform A</fullName>
    </submittedName>
</protein>
<evidence type="ECO:0000313" key="1">
    <source>
        <dbReference type="EMBL" id="CRK93820.1"/>
    </source>
</evidence>
<name>A0A1J1I2K2_9DIPT</name>
<sequence>MFFIYSVALPDTRACDLCQGHYNMQQDFESRFSNVMDDNSYERKTFHSLANEFAEWKLTAVVLRKFLKA</sequence>
<dbReference type="AlphaFoldDB" id="A0A1J1I2K2"/>
<gene>
    <name evidence="1" type="ORF">CLUMA_CG007347</name>
</gene>
<evidence type="ECO:0000313" key="2">
    <source>
        <dbReference type="Proteomes" id="UP000183832"/>
    </source>
</evidence>
<dbReference type="EMBL" id="CVRI01000038">
    <property type="protein sequence ID" value="CRK93820.1"/>
    <property type="molecule type" value="Genomic_DNA"/>
</dbReference>
<keyword evidence="2" id="KW-1185">Reference proteome</keyword>
<reference evidence="1 2" key="1">
    <citation type="submission" date="2015-04" db="EMBL/GenBank/DDBJ databases">
        <authorList>
            <person name="Syromyatnikov M.Y."/>
            <person name="Popov V.N."/>
        </authorList>
    </citation>
    <scope>NUCLEOTIDE SEQUENCE [LARGE SCALE GENOMIC DNA]</scope>
</reference>
<accession>A0A1J1I2K2</accession>